<keyword evidence="2" id="KW-1185">Reference proteome</keyword>
<dbReference type="Proteomes" id="UP001595956">
    <property type="component" value="Unassembled WGS sequence"/>
</dbReference>
<dbReference type="EMBL" id="JBHSMD010000005">
    <property type="protein sequence ID" value="MFC5494597.1"/>
    <property type="molecule type" value="Genomic_DNA"/>
</dbReference>
<evidence type="ECO:0008006" key="3">
    <source>
        <dbReference type="Google" id="ProtNLM"/>
    </source>
</evidence>
<reference evidence="2" key="1">
    <citation type="journal article" date="2019" name="Int. J. Syst. Evol. Microbiol.">
        <title>The Global Catalogue of Microorganisms (GCM) 10K type strain sequencing project: providing services to taxonomists for standard genome sequencing and annotation.</title>
        <authorList>
            <consortium name="The Broad Institute Genomics Platform"/>
            <consortium name="The Broad Institute Genome Sequencing Center for Infectious Disease"/>
            <person name="Wu L."/>
            <person name="Ma J."/>
        </authorList>
    </citation>
    <scope>NUCLEOTIDE SEQUENCE [LARGE SCALE GENOMIC DNA]</scope>
    <source>
        <strain evidence="2">KACC 13778</strain>
    </source>
</reference>
<proteinExistence type="predicted"/>
<evidence type="ECO:0000313" key="2">
    <source>
        <dbReference type="Proteomes" id="UP001595956"/>
    </source>
</evidence>
<protein>
    <recommendedName>
        <fullName evidence="3">SAM-dependent methyltransferase</fullName>
    </recommendedName>
</protein>
<gene>
    <name evidence="1" type="ORF">ACFPKY_15885</name>
</gene>
<organism evidence="1 2">
    <name type="scientific">Nocardioides caricicola</name>
    <dbReference type="NCBI Taxonomy" id="634770"/>
    <lineage>
        <taxon>Bacteria</taxon>
        <taxon>Bacillati</taxon>
        <taxon>Actinomycetota</taxon>
        <taxon>Actinomycetes</taxon>
        <taxon>Propionibacteriales</taxon>
        <taxon>Nocardioidaceae</taxon>
        <taxon>Nocardioides</taxon>
    </lineage>
</organism>
<dbReference type="RefSeq" id="WP_345170575.1">
    <property type="nucleotide sequence ID" value="NZ_BAABFQ010000001.1"/>
</dbReference>
<sequence>MLRQANLAAETGTSTGRIRFNRFNGTLLQWLFFDGPGLARKPTSMAAYRLIWPLVWQRRRLLPLVRRQGIYCFYSGAFVKALAERIADRPAAELAAGDGTLTRFLLAQGVSVRASDDYSWGAHVAYDPELVERLDATKALKQHAPEVVLCSWPPPGNRFERRIFATAAVQSYVLITSPTEADAGDWDAYRNQTEFEMAHDAILSRLVLPAGRSRVYVFTRR</sequence>
<evidence type="ECO:0000313" key="1">
    <source>
        <dbReference type="EMBL" id="MFC5494597.1"/>
    </source>
</evidence>
<accession>A0ABW0N6L9</accession>
<comment type="caution">
    <text evidence="1">The sequence shown here is derived from an EMBL/GenBank/DDBJ whole genome shotgun (WGS) entry which is preliminary data.</text>
</comment>
<name>A0ABW0N6L9_9ACTN</name>